<evidence type="ECO:0000256" key="1">
    <source>
        <dbReference type="ARBA" id="ARBA00022598"/>
    </source>
</evidence>
<comment type="subunit">
    <text evidence="8">Monomer.</text>
</comment>
<comment type="catalytic activity">
    <reaction evidence="7">
        <text>a 3'-end 3'-phospho-ribonucleotide-RNA + a 5'-end dephospho-ribonucleoside-RNA + GTP = a ribonucleotidyl-ribonucleotide-RNA + GMP + diphosphate</text>
        <dbReference type="Rhea" id="RHEA:68076"/>
        <dbReference type="Rhea" id="RHEA-COMP:10463"/>
        <dbReference type="Rhea" id="RHEA-COMP:13936"/>
        <dbReference type="Rhea" id="RHEA-COMP:17355"/>
        <dbReference type="ChEBI" id="CHEBI:33019"/>
        <dbReference type="ChEBI" id="CHEBI:37565"/>
        <dbReference type="ChEBI" id="CHEBI:58115"/>
        <dbReference type="ChEBI" id="CHEBI:83062"/>
        <dbReference type="ChEBI" id="CHEBI:138284"/>
        <dbReference type="ChEBI" id="CHEBI:173118"/>
        <dbReference type="EC" id="6.5.1.8"/>
    </reaction>
</comment>
<comment type="caution">
    <text evidence="9">The sequence shown here is derived from an EMBL/GenBank/DDBJ whole genome shotgun (WGS) entry which is preliminary data.</text>
</comment>
<evidence type="ECO:0000256" key="5">
    <source>
        <dbReference type="ARBA" id="ARBA00023134"/>
    </source>
</evidence>
<keyword evidence="4" id="KW-0692">RNA repair</keyword>
<dbReference type="RefSeq" id="WP_018975475.1">
    <property type="nucleotide sequence ID" value="NZ_BMLN01000001.1"/>
</dbReference>
<dbReference type="PANTHER" id="PTHR11118">
    <property type="entry name" value="RNA-SPLICING LIGASE RTCB HOMOLOG"/>
    <property type="match status" value="1"/>
</dbReference>
<dbReference type="Proteomes" id="UP000606653">
    <property type="component" value="Unassembled WGS sequence"/>
</dbReference>
<keyword evidence="10" id="KW-1185">Reference proteome</keyword>
<dbReference type="EMBL" id="BMLN01000001">
    <property type="protein sequence ID" value="GGN92675.1"/>
    <property type="molecule type" value="Genomic_DNA"/>
</dbReference>
<keyword evidence="1 8" id="KW-0436">Ligase</keyword>
<reference evidence="10" key="1">
    <citation type="journal article" date="2019" name="Int. J. Syst. Evol. Microbiol.">
        <title>The Global Catalogue of Microorganisms (GCM) 10K type strain sequencing project: providing services to taxonomists for standard genome sequencing and annotation.</title>
        <authorList>
            <consortium name="The Broad Institute Genomics Platform"/>
            <consortium name="The Broad Institute Genome Sequencing Center for Infectious Disease"/>
            <person name="Wu L."/>
            <person name="Ma J."/>
        </authorList>
    </citation>
    <scope>NUCLEOTIDE SEQUENCE [LARGE SCALE GENOMIC DNA]</scope>
    <source>
        <strain evidence="10">CGMCC 1.6964</strain>
    </source>
</reference>
<keyword evidence="5" id="KW-0342">GTP-binding</keyword>
<comment type="similarity">
    <text evidence="8">Belongs to the RtcB family.</text>
</comment>
<gene>
    <name evidence="8" type="primary">rtcB</name>
    <name evidence="9" type="ORF">GCM10010969_05420</name>
</gene>
<keyword evidence="3" id="KW-0547">Nucleotide-binding</keyword>
<evidence type="ECO:0000256" key="3">
    <source>
        <dbReference type="ARBA" id="ARBA00022741"/>
    </source>
</evidence>
<dbReference type="InterPro" id="IPR036025">
    <property type="entry name" value="RtcB-like_sf"/>
</dbReference>
<sequence>MKSFNPIEANLPKSNAASEFPAEAKSCYHEVKLPAGSVHVFADENLFAGLDSRIFEMANHNLQIPGIRYMGYTPDVHVGIGTCIGTTAVWGMNDGIVSPSIVGSDIGCGMRVHLTNLHRRDLQDLRLRRKLVNRIEKYLPMESHKKGAFSDLRMDHIVQKGLKGLPSKYLPDSASSKRSPSLTHVERARFAFDPEELNAVQETYWVKGLRQLGTLGGGNHFAEIQYLEIAEENRHIAEQWGMKDGQVVVMIHSGSRAWGAMVSQHYTSTAARAMKRLGLGTSDPKLIFAPLDSPEGRRYTNMMASALNVAVVNRHLIAYAIREAFLDVFGPSFKMNILYDLMHNYAWEEQHGGQDWFVHRKGATRALPAGHPDNPEAYMQTGHPALIPGSMGTASYIMAGLPSGADNYHSICHGAGRIRSRSATKRLVTVDEFAAALKVGTEEEVIVNHNSLGVILDESPQAYKDVDQIIGSVTGAGLASVVAKCRPLAAVKGARS</sequence>
<evidence type="ECO:0000313" key="9">
    <source>
        <dbReference type="EMBL" id="GGN92675.1"/>
    </source>
</evidence>
<comment type="cofactor">
    <cofactor evidence="8">
        <name>Mn(2+)</name>
        <dbReference type="ChEBI" id="CHEBI:29035"/>
    </cofactor>
    <text evidence="8">Binds 2 manganese ions per subunit.</text>
</comment>
<name>A0ABQ2KWI6_9BACL</name>
<evidence type="ECO:0000256" key="8">
    <source>
        <dbReference type="RuleBase" id="RU371113"/>
    </source>
</evidence>
<dbReference type="PANTHER" id="PTHR11118:SF1">
    <property type="entry name" value="RNA-SPLICING LIGASE RTCB HOMOLOG"/>
    <property type="match status" value="1"/>
</dbReference>
<keyword evidence="6 8" id="KW-0464">Manganese</keyword>
<evidence type="ECO:0000256" key="6">
    <source>
        <dbReference type="ARBA" id="ARBA00023211"/>
    </source>
</evidence>
<dbReference type="EC" id="6.5.1.-" evidence="8"/>
<keyword evidence="2 8" id="KW-0479">Metal-binding</keyword>
<organism evidence="9 10">
    <name type="scientific">Saccharibacillus kuerlensis</name>
    <dbReference type="NCBI Taxonomy" id="459527"/>
    <lineage>
        <taxon>Bacteria</taxon>
        <taxon>Bacillati</taxon>
        <taxon>Bacillota</taxon>
        <taxon>Bacilli</taxon>
        <taxon>Bacillales</taxon>
        <taxon>Paenibacillaceae</taxon>
        <taxon>Saccharibacillus</taxon>
    </lineage>
</organism>
<dbReference type="Gene3D" id="3.90.1860.10">
    <property type="entry name" value="tRNA-splicing ligase RtcB"/>
    <property type="match status" value="1"/>
</dbReference>
<dbReference type="SUPFAM" id="SSF103365">
    <property type="entry name" value="Hypothetical protein PH1602"/>
    <property type="match status" value="1"/>
</dbReference>
<protein>
    <recommendedName>
        <fullName evidence="8">tRNA-splicing ligase RtcB</fullName>
        <ecNumber evidence="8">6.5.1.-</ecNumber>
    </recommendedName>
</protein>
<evidence type="ECO:0000313" key="10">
    <source>
        <dbReference type="Proteomes" id="UP000606653"/>
    </source>
</evidence>
<evidence type="ECO:0000256" key="4">
    <source>
        <dbReference type="ARBA" id="ARBA00022800"/>
    </source>
</evidence>
<evidence type="ECO:0000256" key="7">
    <source>
        <dbReference type="ARBA" id="ARBA00047746"/>
    </source>
</evidence>
<proteinExistence type="inferred from homology"/>
<accession>A0ABQ2KWI6</accession>
<dbReference type="Pfam" id="PF01139">
    <property type="entry name" value="RtcB"/>
    <property type="match status" value="1"/>
</dbReference>
<dbReference type="InterPro" id="IPR001233">
    <property type="entry name" value="RtcB"/>
</dbReference>
<evidence type="ECO:0000256" key="2">
    <source>
        <dbReference type="ARBA" id="ARBA00022723"/>
    </source>
</evidence>
<dbReference type="GO" id="GO:0016874">
    <property type="term" value="F:ligase activity"/>
    <property type="evidence" value="ECO:0007669"/>
    <property type="project" value="UniProtKB-KW"/>
</dbReference>